<name>A0A3G8ZKC0_9ACTN</name>
<organism evidence="4 5">
    <name type="scientific">Nakamurella antarctica</name>
    <dbReference type="NCBI Taxonomy" id="1902245"/>
    <lineage>
        <taxon>Bacteria</taxon>
        <taxon>Bacillati</taxon>
        <taxon>Actinomycetota</taxon>
        <taxon>Actinomycetes</taxon>
        <taxon>Nakamurellales</taxon>
        <taxon>Nakamurellaceae</taxon>
        <taxon>Nakamurella</taxon>
    </lineage>
</organism>
<evidence type="ECO:0000256" key="1">
    <source>
        <dbReference type="SAM" id="Coils"/>
    </source>
</evidence>
<proteinExistence type="predicted"/>
<keyword evidence="5" id="KW-1185">Reference proteome</keyword>
<gene>
    <name evidence="4" type="ORF">EH165_05975</name>
</gene>
<dbReference type="Gene3D" id="1.10.287.1490">
    <property type="match status" value="1"/>
</dbReference>
<accession>A0A3G8ZKC0</accession>
<reference evidence="4 5" key="1">
    <citation type="submission" date="2018-11" db="EMBL/GenBank/DDBJ databases">
        <authorList>
            <person name="Da X."/>
        </authorList>
    </citation>
    <scope>NUCLEOTIDE SEQUENCE [LARGE SCALE GENOMIC DNA]</scope>
    <source>
        <strain evidence="4 5">S14-144</strain>
    </source>
</reference>
<dbReference type="KEGG" id="nak:EH165_05975"/>
<evidence type="ECO:0000313" key="5">
    <source>
        <dbReference type="Proteomes" id="UP000268084"/>
    </source>
</evidence>
<evidence type="ECO:0000313" key="4">
    <source>
        <dbReference type="EMBL" id="AZI57762.1"/>
    </source>
</evidence>
<sequence>MAGLKLDPFIQRRLLDLAAADQVIGAAEHRRRTLPELAVIAERGDKATELARDVVVADTEVGDLRRAMNKLEMEIDQVRGRAQRDADRVASGSASAKELENLQHEIESLKRRQGVLEDAELELMEQREVAESVLADARTALEEVNGALGNATTARDAAFAEIDALLGVQQADRSEISASLPADVLALYTRILGSGQVAAAQLAGARCGACRIEIDRTALSEIRSAPVDEVVRCSECGAILIRS</sequence>
<dbReference type="RefSeq" id="WP_124798477.1">
    <property type="nucleotide sequence ID" value="NZ_CP034170.1"/>
</dbReference>
<feature type="coiled-coil region" evidence="1">
    <location>
        <begin position="61"/>
        <end position="136"/>
    </location>
</feature>
<dbReference type="OrthoDB" id="9784388at2"/>
<dbReference type="InterPro" id="IPR003743">
    <property type="entry name" value="Zf-RING_7"/>
</dbReference>
<keyword evidence="1" id="KW-0175">Coiled coil</keyword>
<feature type="domain" description="C4-type zinc ribbon" evidence="2">
    <location>
        <begin position="206"/>
        <end position="240"/>
    </location>
</feature>
<dbReference type="EMBL" id="CP034170">
    <property type="protein sequence ID" value="AZI57762.1"/>
    <property type="molecule type" value="Genomic_DNA"/>
</dbReference>
<dbReference type="AlphaFoldDB" id="A0A3G8ZKC0"/>
<dbReference type="Proteomes" id="UP000268084">
    <property type="component" value="Chromosome"/>
</dbReference>
<dbReference type="InterPro" id="IPR052376">
    <property type="entry name" value="Oxidative_Scav/Glycosyltrans"/>
</dbReference>
<dbReference type="PANTHER" id="PTHR39082:SF1">
    <property type="entry name" value="SCAVENGER RECEPTOR CLASS A MEMBER 3"/>
    <property type="match status" value="1"/>
</dbReference>
<dbReference type="InterPro" id="IPR056003">
    <property type="entry name" value="CT398_CC_hairpin"/>
</dbReference>
<protein>
    <submittedName>
        <fullName evidence="4">Uncharacterized protein</fullName>
    </submittedName>
</protein>
<dbReference type="Pfam" id="PF02591">
    <property type="entry name" value="Zn_ribbon_9"/>
    <property type="match status" value="1"/>
</dbReference>
<evidence type="ECO:0000259" key="2">
    <source>
        <dbReference type="Pfam" id="PF02591"/>
    </source>
</evidence>
<feature type="domain" description="CT398-like coiled coil hairpin" evidence="3">
    <location>
        <begin position="17"/>
        <end position="193"/>
    </location>
</feature>
<dbReference type="PANTHER" id="PTHR39082">
    <property type="entry name" value="PHOSPHOLIPASE C-BETA-2-RELATED"/>
    <property type="match status" value="1"/>
</dbReference>
<reference evidence="4 5" key="2">
    <citation type="submission" date="2018-12" db="EMBL/GenBank/DDBJ databases">
        <title>Nakamurella antarcticus sp. nov., isolated from Antarctica South Shetland Islands soil.</title>
        <authorList>
            <person name="Peng F."/>
        </authorList>
    </citation>
    <scope>NUCLEOTIDE SEQUENCE [LARGE SCALE GENOMIC DNA]</scope>
    <source>
        <strain evidence="4 5">S14-144</strain>
    </source>
</reference>
<evidence type="ECO:0000259" key="3">
    <source>
        <dbReference type="Pfam" id="PF24481"/>
    </source>
</evidence>
<dbReference type="Pfam" id="PF24481">
    <property type="entry name" value="CT398_CC"/>
    <property type="match status" value="1"/>
</dbReference>